<keyword evidence="4" id="KW-1185">Reference proteome</keyword>
<evidence type="ECO:0000256" key="1">
    <source>
        <dbReference type="SAM" id="MobiDB-lite"/>
    </source>
</evidence>
<organism evidence="3 4">
    <name type="scientific">Paraburkholderia caffeinitolerans</name>
    <dbReference type="NCBI Taxonomy" id="1723730"/>
    <lineage>
        <taxon>Bacteria</taxon>
        <taxon>Pseudomonadati</taxon>
        <taxon>Pseudomonadota</taxon>
        <taxon>Betaproteobacteria</taxon>
        <taxon>Burkholderiales</taxon>
        <taxon>Burkholderiaceae</taxon>
        <taxon>Paraburkholderia</taxon>
    </lineage>
</organism>
<gene>
    <name evidence="3" type="ORF">LMG28688_00466</name>
</gene>
<feature type="domain" description="Peptidase C45 hydrolase" evidence="2">
    <location>
        <begin position="128"/>
        <end position="339"/>
    </location>
</feature>
<feature type="region of interest" description="Disordered" evidence="1">
    <location>
        <begin position="262"/>
        <end position="292"/>
    </location>
</feature>
<dbReference type="NCBIfam" id="NF040521">
    <property type="entry name" value="C45_proenzyme"/>
    <property type="match status" value="1"/>
</dbReference>
<protein>
    <recommendedName>
        <fullName evidence="2">Peptidase C45 hydrolase domain-containing protein</fullName>
    </recommendedName>
</protein>
<feature type="compositionally biased region" description="Basic and acidic residues" evidence="1">
    <location>
        <begin position="266"/>
        <end position="286"/>
    </location>
</feature>
<accession>A0A6J5FHS9</accession>
<name>A0A6J5FHS9_9BURK</name>
<dbReference type="PANTHER" id="PTHR34180">
    <property type="entry name" value="PEPTIDASE C45"/>
    <property type="match status" value="1"/>
</dbReference>
<reference evidence="3 4" key="1">
    <citation type="submission" date="2020-04" db="EMBL/GenBank/DDBJ databases">
        <authorList>
            <person name="De Canck E."/>
        </authorList>
    </citation>
    <scope>NUCLEOTIDE SEQUENCE [LARGE SCALE GENOMIC DNA]</scope>
    <source>
        <strain evidence="3 4">LMG 28688</strain>
    </source>
</reference>
<feature type="region of interest" description="Disordered" evidence="1">
    <location>
        <begin position="347"/>
        <end position="379"/>
    </location>
</feature>
<dbReference type="AlphaFoldDB" id="A0A6J5FHS9"/>
<proteinExistence type="predicted"/>
<dbReference type="InterPro" id="IPR047801">
    <property type="entry name" value="Peptidase_C45"/>
</dbReference>
<dbReference type="Gene3D" id="3.60.60.10">
    <property type="entry name" value="Penicillin V Acylase, Chain A"/>
    <property type="match status" value="1"/>
</dbReference>
<evidence type="ECO:0000313" key="3">
    <source>
        <dbReference type="EMBL" id="CAB3777907.1"/>
    </source>
</evidence>
<evidence type="ECO:0000259" key="2">
    <source>
        <dbReference type="Pfam" id="PF03417"/>
    </source>
</evidence>
<sequence>MNLQANFQANFQAMPALDFIKISGTPFEAGQALGRFGSGAVHRHLLQADAWHQVMQWRGSPLAAAMAVHVQQRFPRIWQELCGLADGLGVPFEQVLLWNCRGDLRLDPHTAGTHDGCTTVQLGRGETRRISHNEDGDPGFAGHCAIAECRIEGSPGFASFVYPGSLPGHTFAVTEAGLAVTVNNLRPLHIDAGVPRMVLTRAVLDAPDLDAAVAMLCDTPRAGAFHLTLGHRASPELLSVEFNARHCSVRAITEPSLHANHAIHPAMRDDPQVVTDSSRDRQRRGDQLLTQTRGAVDPLAVLADTNDGNTAALPIYRTDPHDPDGENTLATADIAIKTSHIEWDIYEQPGTPPRYRLIDGHRQAQDAPPEEPPRRGAGV</sequence>
<dbReference type="EMBL" id="CADIKL010000002">
    <property type="protein sequence ID" value="CAB3777907.1"/>
    <property type="molecule type" value="Genomic_DNA"/>
</dbReference>
<dbReference type="Proteomes" id="UP000494119">
    <property type="component" value="Unassembled WGS sequence"/>
</dbReference>
<dbReference type="Pfam" id="PF03417">
    <property type="entry name" value="AAT"/>
    <property type="match status" value="1"/>
</dbReference>
<dbReference type="InterPro" id="IPR005079">
    <property type="entry name" value="Peptidase_C45_hydrolase"/>
</dbReference>
<evidence type="ECO:0000313" key="4">
    <source>
        <dbReference type="Proteomes" id="UP000494119"/>
    </source>
</evidence>
<dbReference type="PANTHER" id="PTHR34180:SF1">
    <property type="entry name" value="BETA-ALANYL-DOPAMINE_CARCININE HYDROLASE"/>
    <property type="match status" value="1"/>
</dbReference>
<dbReference type="InterPro" id="IPR047794">
    <property type="entry name" value="C45_proenzyme-like"/>
</dbReference>